<dbReference type="SUPFAM" id="SSF51735">
    <property type="entry name" value="NAD(P)-binding Rossmann-fold domains"/>
    <property type="match status" value="1"/>
</dbReference>
<reference evidence="3 4" key="1">
    <citation type="submission" date="2022-03" db="EMBL/GenBank/DDBJ databases">
        <title>Complete genome sequence of Lysobacter capsici VKM B-2533 and Lysobacter gummosus 10.1.1, promising sources of lytic agents.</title>
        <authorList>
            <person name="Tarlachkov S.V."/>
            <person name="Kudryakova I.V."/>
            <person name="Afoshin A.S."/>
            <person name="Leontyevskaya E.A."/>
            <person name="Leontyevskaya N.V."/>
        </authorList>
    </citation>
    <scope>NUCLEOTIDE SEQUENCE [LARGE SCALE GENOMIC DNA]</scope>
    <source>
        <strain evidence="3 4">10.1.1</strain>
    </source>
</reference>
<dbReference type="InterPro" id="IPR020904">
    <property type="entry name" value="Sc_DH/Rdtase_CS"/>
</dbReference>
<protein>
    <submittedName>
        <fullName evidence="3">SDR family oxidoreductase</fullName>
    </submittedName>
</protein>
<evidence type="ECO:0000256" key="2">
    <source>
        <dbReference type="RuleBase" id="RU000363"/>
    </source>
</evidence>
<dbReference type="NCBIfam" id="NF004513">
    <property type="entry name" value="PRK05854.1"/>
    <property type="match status" value="1"/>
</dbReference>
<evidence type="ECO:0000313" key="3">
    <source>
        <dbReference type="EMBL" id="UNP28315.1"/>
    </source>
</evidence>
<dbReference type="PANTHER" id="PTHR43157:SF31">
    <property type="entry name" value="PHOSPHATIDYLINOSITOL-GLYCAN BIOSYNTHESIS CLASS F PROTEIN"/>
    <property type="match status" value="1"/>
</dbReference>
<keyword evidence="1" id="KW-0560">Oxidoreductase</keyword>
<name>A0ABY3X8L2_9GAMM</name>
<dbReference type="PRINTS" id="PR00081">
    <property type="entry name" value="GDHRDH"/>
</dbReference>
<dbReference type="InterPro" id="IPR036291">
    <property type="entry name" value="NAD(P)-bd_dom_sf"/>
</dbReference>
<dbReference type="CDD" id="cd05327">
    <property type="entry name" value="retinol-DH_like_SDR_c_like"/>
    <property type="match status" value="1"/>
</dbReference>
<dbReference type="NCBIfam" id="NF004846">
    <property type="entry name" value="PRK06197.1"/>
    <property type="match status" value="1"/>
</dbReference>
<dbReference type="InterPro" id="IPR002347">
    <property type="entry name" value="SDR_fam"/>
</dbReference>
<dbReference type="PANTHER" id="PTHR43157">
    <property type="entry name" value="PHOSPHATIDYLINOSITOL-GLYCAN BIOSYNTHESIS CLASS F PROTEIN-RELATED"/>
    <property type="match status" value="1"/>
</dbReference>
<accession>A0ABY3X8L2</accession>
<dbReference type="RefSeq" id="WP_057943915.1">
    <property type="nucleotide sequence ID" value="NZ_CP011131.1"/>
</dbReference>
<gene>
    <name evidence="3" type="ORF">MOV92_17695</name>
</gene>
<proteinExistence type="inferred from homology"/>
<dbReference type="Proteomes" id="UP000829194">
    <property type="component" value="Chromosome"/>
</dbReference>
<dbReference type="EMBL" id="CP093547">
    <property type="protein sequence ID" value="UNP28315.1"/>
    <property type="molecule type" value="Genomic_DNA"/>
</dbReference>
<keyword evidence="4" id="KW-1185">Reference proteome</keyword>
<evidence type="ECO:0000313" key="4">
    <source>
        <dbReference type="Proteomes" id="UP000829194"/>
    </source>
</evidence>
<sequence>MKPWTVRELAPQPGRRAVITGATGGIGLETALALAGADFEVTVTGRNDDKGEIALRRIRDAHPRARVRYEHLDLASLASVKQFAERYAAQHDGLDVLINNAGVMTPPQRQTTADGFELQFGTNYLGHYALTARLLPQLRKGAAPRVVNVSSLAHKLLADIHFDDLQWQRGYKPWRAYAQSKLAMLSFALELQRRSDAGDWGLIGNGAHPGYARTDLIANGPGTDAWHTRLGVRLLQPWTSHSAADGAMPTVYAAAAPQARRGGYYGPSDMFEQKGPVGEARIGARALDEAVAARLWDVSAKLTGVSWPSTLIDTAAPARIAAGGADWNSERPA</sequence>
<dbReference type="PROSITE" id="PS00061">
    <property type="entry name" value="ADH_SHORT"/>
    <property type="match status" value="1"/>
</dbReference>
<evidence type="ECO:0000256" key="1">
    <source>
        <dbReference type="ARBA" id="ARBA00023002"/>
    </source>
</evidence>
<dbReference type="Gene3D" id="3.40.50.720">
    <property type="entry name" value="NAD(P)-binding Rossmann-like Domain"/>
    <property type="match status" value="1"/>
</dbReference>
<dbReference type="Pfam" id="PF00106">
    <property type="entry name" value="adh_short"/>
    <property type="match status" value="1"/>
</dbReference>
<comment type="similarity">
    <text evidence="2">Belongs to the short-chain dehydrogenases/reductases (SDR) family.</text>
</comment>
<organism evidence="3 4">
    <name type="scientific">Lysobacter gummosus</name>
    <dbReference type="NCBI Taxonomy" id="262324"/>
    <lineage>
        <taxon>Bacteria</taxon>
        <taxon>Pseudomonadati</taxon>
        <taxon>Pseudomonadota</taxon>
        <taxon>Gammaproteobacteria</taxon>
        <taxon>Lysobacterales</taxon>
        <taxon>Lysobacteraceae</taxon>
        <taxon>Lysobacter</taxon>
    </lineage>
</organism>
<dbReference type="PRINTS" id="PR00080">
    <property type="entry name" value="SDRFAMILY"/>
</dbReference>